<evidence type="ECO:0000256" key="2">
    <source>
        <dbReference type="SAM" id="Phobius"/>
    </source>
</evidence>
<evidence type="ECO:0000256" key="1">
    <source>
        <dbReference type="SAM" id="MobiDB-lite"/>
    </source>
</evidence>
<keyword evidence="2" id="KW-1133">Transmembrane helix</keyword>
<feature type="transmembrane region" description="Helical" evidence="2">
    <location>
        <begin position="38"/>
        <end position="58"/>
    </location>
</feature>
<feature type="region of interest" description="Disordered" evidence="1">
    <location>
        <begin position="1"/>
        <end position="28"/>
    </location>
</feature>
<comment type="caution">
    <text evidence="3">The sequence shown here is derived from an EMBL/GenBank/DDBJ whole genome shotgun (WGS) entry which is preliminary data.</text>
</comment>
<dbReference type="Proteomes" id="UP001500037">
    <property type="component" value="Unassembled WGS sequence"/>
</dbReference>
<reference evidence="3 4" key="1">
    <citation type="journal article" date="2019" name="Int. J. Syst. Evol. Microbiol.">
        <title>The Global Catalogue of Microorganisms (GCM) 10K type strain sequencing project: providing services to taxonomists for standard genome sequencing and annotation.</title>
        <authorList>
            <consortium name="The Broad Institute Genomics Platform"/>
            <consortium name="The Broad Institute Genome Sequencing Center for Infectious Disease"/>
            <person name="Wu L."/>
            <person name="Ma J."/>
        </authorList>
    </citation>
    <scope>NUCLEOTIDE SEQUENCE [LARGE SCALE GENOMIC DNA]</scope>
    <source>
        <strain evidence="3 4">JCM 13004</strain>
    </source>
</reference>
<keyword evidence="2" id="KW-0812">Transmembrane</keyword>
<dbReference type="EMBL" id="BAAALF010000089">
    <property type="protein sequence ID" value="GAA1250063.1"/>
    <property type="molecule type" value="Genomic_DNA"/>
</dbReference>
<protein>
    <recommendedName>
        <fullName evidence="5">LPXTG-motif cell wall-anchored protein</fullName>
    </recommendedName>
</protein>
<proteinExistence type="predicted"/>
<name>A0ABN1WNH2_9ACTN</name>
<evidence type="ECO:0008006" key="5">
    <source>
        <dbReference type="Google" id="ProtNLM"/>
    </source>
</evidence>
<organism evidence="3 4">
    <name type="scientific">Kitasatospora nipponensis</name>
    <dbReference type="NCBI Taxonomy" id="258049"/>
    <lineage>
        <taxon>Bacteria</taxon>
        <taxon>Bacillati</taxon>
        <taxon>Actinomycetota</taxon>
        <taxon>Actinomycetes</taxon>
        <taxon>Kitasatosporales</taxon>
        <taxon>Streptomycetaceae</taxon>
        <taxon>Kitasatospora</taxon>
    </lineage>
</organism>
<accession>A0ABN1WNH2</accession>
<evidence type="ECO:0000313" key="3">
    <source>
        <dbReference type="EMBL" id="GAA1250063.1"/>
    </source>
</evidence>
<gene>
    <name evidence="3" type="ORF">GCM10009665_45970</name>
</gene>
<keyword evidence="2" id="KW-0472">Membrane</keyword>
<evidence type="ECO:0000313" key="4">
    <source>
        <dbReference type="Proteomes" id="UP001500037"/>
    </source>
</evidence>
<sequence length="72" mass="7008">MDAQLVDASSPSPDPTPSAGPSTDELTGTFISSIGGNAGLGAVAGGLLLAGGGGAMWLKRRRAERTDGPPTA</sequence>
<keyword evidence="4" id="KW-1185">Reference proteome</keyword>